<dbReference type="Proteomes" id="UP001459277">
    <property type="component" value="Unassembled WGS sequence"/>
</dbReference>
<dbReference type="AlphaFoldDB" id="A0AAW2CCP7"/>
<accession>A0AAW2CCP7</accession>
<gene>
    <name evidence="1" type="ORF">SO802_020548</name>
</gene>
<name>A0AAW2CCP7_9ROSI</name>
<protein>
    <submittedName>
        <fullName evidence="1">Uncharacterized protein</fullName>
    </submittedName>
</protein>
<proteinExistence type="predicted"/>
<evidence type="ECO:0000313" key="1">
    <source>
        <dbReference type="EMBL" id="KAK9995862.1"/>
    </source>
</evidence>
<reference evidence="1 2" key="1">
    <citation type="submission" date="2024-01" db="EMBL/GenBank/DDBJ databases">
        <title>A telomere-to-telomere, gap-free genome of sweet tea (Lithocarpus litseifolius).</title>
        <authorList>
            <person name="Zhou J."/>
        </authorList>
    </citation>
    <scope>NUCLEOTIDE SEQUENCE [LARGE SCALE GENOMIC DNA]</scope>
    <source>
        <strain evidence="1">Zhou-2022a</strain>
        <tissue evidence="1">Leaf</tissue>
    </source>
</reference>
<dbReference type="EMBL" id="JAZDWU010000007">
    <property type="protein sequence ID" value="KAK9995862.1"/>
    <property type="molecule type" value="Genomic_DNA"/>
</dbReference>
<keyword evidence="2" id="KW-1185">Reference proteome</keyword>
<organism evidence="1 2">
    <name type="scientific">Lithocarpus litseifolius</name>
    <dbReference type="NCBI Taxonomy" id="425828"/>
    <lineage>
        <taxon>Eukaryota</taxon>
        <taxon>Viridiplantae</taxon>
        <taxon>Streptophyta</taxon>
        <taxon>Embryophyta</taxon>
        <taxon>Tracheophyta</taxon>
        <taxon>Spermatophyta</taxon>
        <taxon>Magnoliopsida</taxon>
        <taxon>eudicotyledons</taxon>
        <taxon>Gunneridae</taxon>
        <taxon>Pentapetalae</taxon>
        <taxon>rosids</taxon>
        <taxon>fabids</taxon>
        <taxon>Fagales</taxon>
        <taxon>Fagaceae</taxon>
        <taxon>Lithocarpus</taxon>
    </lineage>
</organism>
<sequence>MRKWCLLMRKHLSDEKMVSMVFVDEKMVSMMFLSSSRVKRSSHIVCDSDDYLDRDIYEIADAMATESKPSTSGAAQPTLFDMMDLPQQILPCLYQILHYLNRIEQDIKEIKEHQELGVDNLVMYLCSL</sequence>
<evidence type="ECO:0000313" key="2">
    <source>
        <dbReference type="Proteomes" id="UP001459277"/>
    </source>
</evidence>
<comment type="caution">
    <text evidence="1">The sequence shown here is derived from an EMBL/GenBank/DDBJ whole genome shotgun (WGS) entry which is preliminary data.</text>
</comment>